<feature type="domain" description="Myb/SANT-like" evidence="2">
    <location>
        <begin position="82"/>
        <end position="173"/>
    </location>
</feature>
<dbReference type="EMBL" id="AYRZ02000003">
    <property type="protein sequence ID" value="PHT86683.1"/>
    <property type="molecule type" value="Genomic_DNA"/>
</dbReference>
<keyword evidence="4" id="KW-1185">Reference proteome</keyword>
<evidence type="ECO:0000313" key="3">
    <source>
        <dbReference type="EMBL" id="PHT86683.1"/>
    </source>
</evidence>
<accession>A0A2G2ZXG6</accession>
<dbReference type="PANTHER" id="PTHR46929">
    <property type="entry name" value="EXPRESSED PROTEIN"/>
    <property type="match status" value="1"/>
</dbReference>
<reference evidence="3 4" key="1">
    <citation type="journal article" date="2014" name="Nat. Genet.">
        <title>Genome sequence of the hot pepper provides insights into the evolution of pungency in Capsicum species.</title>
        <authorList>
            <person name="Kim S."/>
            <person name="Park M."/>
            <person name="Yeom S.I."/>
            <person name="Kim Y.M."/>
            <person name="Lee J.M."/>
            <person name="Lee H.A."/>
            <person name="Seo E."/>
            <person name="Choi J."/>
            <person name="Cheong K."/>
            <person name="Kim K.T."/>
            <person name="Jung K."/>
            <person name="Lee G.W."/>
            <person name="Oh S.K."/>
            <person name="Bae C."/>
            <person name="Kim S.B."/>
            <person name="Lee H.Y."/>
            <person name="Kim S.Y."/>
            <person name="Kim M.S."/>
            <person name="Kang B.C."/>
            <person name="Jo Y.D."/>
            <person name="Yang H.B."/>
            <person name="Jeong H.J."/>
            <person name="Kang W.H."/>
            <person name="Kwon J.K."/>
            <person name="Shin C."/>
            <person name="Lim J.Y."/>
            <person name="Park J.H."/>
            <person name="Huh J.H."/>
            <person name="Kim J.S."/>
            <person name="Kim B.D."/>
            <person name="Cohen O."/>
            <person name="Paran I."/>
            <person name="Suh M.C."/>
            <person name="Lee S.B."/>
            <person name="Kim Y.K."/>
            <person name="Shin Y."/>
            <person name="Noh S.J."/>
            <person name="Park J."/>
            <person name="Seo Y.S."/>
            <person name="Kwon S.Y."/>
            <person name="Kim H.A."/>
            <person name="Park J.M."/>
            <person name="Kim H.J."/>
            <person name="Choi S.B."/>
            <person name="Bosland P.W."/>
            <person name="Reeves G."/>
            <person name="Jo S.H."/>
            <person name="Lee B.W."/>
            <person name="Cho H.T."/>
            <person name="Choi H.S."/>
            <person name="Lee M.S."/>
            <person name="Yu Y."/>
            <person name="Do Choi Y."/>
            <person name="Park B.S."/>
            <person name="van Deynze A."/>
            <person name="Ashrafi H."/>
            <person name="Hill T."/>
            <person name="Kim W.T."/>
            <person name="Pai H.S."/>
            <person name="Ahn H.K."/>
            <person name="Yeam I."/>
            <person name="Giovannoni J.J."/>
            <person name="Rose J.K."/>
            <person name="Sorensen I."/>
            <person name="Lee S.J."/>
            <person name="Kim R.W."/>
            <person name="Choi I.Y."/>
            <person name="Choi B.S."/>
            <person name="Lim J.S."/>
            <person name="Lee Y.H."/>
            <person name="Choi D."/>
        </authorList>
    </citation>
    <scope>NUCLEOTIDE SEQUENCE [LARGE SCALE GENOMIC DNA]</scope>
    <source>
        <strain evidence="4">cv. CM334</strain>
    </source>
</reference>
<reference evidence="3 4" key="2">
    <citation type="journal article" date="2017" name="Genome Biol.">
        <title>New reference genome sequences of hot pepper reveal the massive evolution of plant disease-resistance genes by retroduplication.</title>
        <authorList>
            <person name="Kim S."/>
            <person name="Park J."/>
            <person name="Yeom S.I."/>
            <person name="Kim Y.M."/>
            <person name="Seo E."/>
            <person name="Kim K.T."/>
            <person name="Kim M.S."/>
            <person name="Lee J.M."/>
            <person name="Cheong K."/>
            <person name="Shin H.S."/>
            <person name="Kim S.B."/>
            <person name="Han K."/>
            <person name="Lee J."/>
            <person name="Park M."/>
            <person name="Lee H.A."/>
            <person name="Lee H.Y."/>
            <person name="Lee Y."/>
            <person name="Oh S."/>
            <person name="Lee J.H."/>
            <person name="Choi E."/>
            <person name="Choi E."/>
            <person name="Lee S.E."/>
            <person name="Jeon J."/>
            <person name="Kim H."/>
            <person name="Choi G."/>
            <person name="Song H."/>
            <person name="Lee J."/>
            <person name="Lee S.C."/>
            <person name="Kwon J.K."/>
            <person name="Lee H.Y."/>
            <person name="Koo N."/>
            <person name="Hong Y."/>
            <person name="Kim R.W."/>
            <person name="Kang W.H."/>
            <person name="Huh J.H."/>
            <person name="Kang B.C."/>
            <person name="Yang T.J."/>
            <person name="Lee Y.H."/>
            <person name="Bennetzen J.L."/>
            <person name="Choi D."/>
        </authorList>
    </citation>
    <scope>NUCLEOTIDE SEQUENCE [LARGE SCALE GENOMIC DNA]</scope>
    <source>
        <strain evidence="4">cv. CM334</strain>
    </source>
</reference>
<dbReference type="Proteomes" id="UP000222542">
    <property type="component" value="Unassembled WGS sequence"/>
</dbReference>
<keyword evidence="1" id="KW-0472">Membrane</keyword>
<sequence length="519" mass="58441">MSSTNQDDVDAIIGVAAISVLAAGVAIIGAYEHESSIPREPYVNKDQEREFYMNSILNGSDVHCVGQIRMINHGKKGEKQFRWSKLMEYLMLEILADEVNQGNKSTNQFKASSFNRVLNAINEQLEIDCSSKHMKNHLKTIRNTWSTIQTLPNKSGLGWDDNLKMITASPEVYAVHIQAHPNHDKFINKKIKIFDEISLVCGNDRARGDCAKSFEDIDFDSFFEKDNNNDLEGPSIEKDVQATEASQIKVSRKRKRSFEMQDVVGNISIKFGEVATTIGRMVDSRLDVTKLYEEVMAMKGYNEAFFGDAFDYLVQSDTLAKAFMVKNQNIRKMGLTNQDDDDAIIEVAAISVLAVGVAIIGAYEHESSIPKESTTLSNQQEVKCSTQGSVYSGDAHPNHDKFINKKIKIFDEMFFLCGNDRVRGDCAKSFEDIDFDSFSEKDNDNDLEGPSIEKDVQATEASQIKASHKRKRCFEMQDVVGDISIKFRLVTTTIGRMVDSRLDVTKLYEEVMAMEGYNE</sequence>
<name>A0A2G2ZXG6_CAPAN</name>
<dbReference type="InterPro" id="IPR024752">
    <property type="entry name" value="Myb/SANT-like_dom"/>
</dbReference>
<dbReference type="Gramene" id="PHT86683">
    <property type="protein sequence ID" value="PHT86683"/>
    <property type="gene ID" value="T459_08789"/>
</dbReference>
<protein>
    <recommendedName>
        <fullName evidence="2">Myb/SANT-like domain-containing protein</fullName>
    </recommendedName>
</protein>
<keyword evidence="1" id="KW-0812">Transmembrane</keyword>
<evidence type="ECO:0000259" key="2">
    <source>
        <dbReference type="Pfam" id="PF12776"/>
    </source>
</evidence>
<gene>
    <name evidence="3" type="ORF">T459_08789</name>
</gene>
<feature type="transmembrane region" description="Helical" evidence="1">
    <location>
        <begin position="12"/>
        <end position="31"/>
    </location>
</feature>
<comment type="caution">
    <text evidence="3">The sequence shown here is derived from an EMBL/GenBank/DDBJ whole genome shotgun (WGS) entry which is preliminary data.</text>
</comment>
<dbReference type="PANTHER" id="PTHR46929:SF23">
    <property type="entry name" value="L10-INTERACTING MYB DOMAIN-CONTAINING PROTEIN-LIKE"/>
    <property type="match status" value="1"/>
</dbReference>
<evidence type="ECO:0000313" key="4">
    <source>
        <dbReference type="Proteomes" id="UP000222542"/>
    </source>
</evidence>
<dbReference type="Pfam" id="PF12776">
    <property type="entry name" value="Myb_DNA-bind_3"/>
    <property type="match status" value="1"/>
</dbReference>
<dbReference type="AlphaFoldDB" id="A0A2G2ZXG6"/>
<keyword evidence="1" id="KW-1133">Transmembrane helix</keyword>
<organism evidence="3 4">
    <name type="scientific">Capsicum annuum</name>
    <name type="common">Capsicum pepper</name>
    <dbReference type="NCBI Taxonomy" id="4072"/>
    <lineage>
        <taxon>Eukaryota</taxon>
        <taxon>Viridiplantae</taxon>
        <taxon>Streptophyta</taxon>
        <taxon>Embryophyta</taxon>
        <taxon>Tracheophyta</taxon>
        <taxon>Spermatophyta</taxon>
        <taxon>Magnoliopsida</taxon>
        <taxon>eudicotyledons</taxon>
        <taxon>Gunneridae</taxon>
        <taxon>Pentapetalae</taxon>
        <taxon>asterids</taxon>
        <taxon>lamiids</taxon>
        <taxon>Solanales</taxon>
        <taxon>Solanaceae</taxon>
        <taxon>Solanoideae</taxon>
        <taxon>Capsiceae</taxon>
        <taxon>Capsicum</taxon>
    </lineage>
</organism>
<evidence type="ECO:0000256" key="1">
    <source>
        <dbReference type="SAM" id="Phobius"/>
    </source>
</evidence>
<proteinExistence type="predicted"/>